<evidence type="ECO:0000313" key="2">
    <source>
        <dbReference type="Proteomes" id="UP001529510"/>
    </source>
</evidence>
<dbReference type="InterPro" id="IPR035899">
    <property type="entry name" value="DBL_dom_sf"/>
</dbReference>
<reference evidence="1 2" key="1">
    <citation type="submission" date="2024-05" db="EMBL/GenBank/DDBJ databases">
        <title>Genome sequencing and assembly of Indian major carp, Cirrhinus mrigala (Hamilton, 1822).</title>
        <authorList>
            <person name="Mohindra V."/>
            <person name="Chowdhury L.M."/>
            <person name="Lal K."/>
            <person name="Jena J.K."/>
        </authorList>
    </citation>
    <scope>NUCLEOTIDE SEQUENCE [LARGE SCALE GENOMIC DNA]</scope>
    <source>
        <strain evidence="1">CM1030</strain>
        <tissue evidence="1">Blood</tissue>
    </source>
</reference>
<protein>
    <submittedName>
        <fullName evidence="1">Uncharacterized protein</fullName>
    </submittedName>
</protein>
<name>A0ABD0RBN8_CIRMR</name>
<dbReference type="Gene3D" id="1.20.900.10">
    <property type="entry name" value="Dbl homology (DH) domain"/>
    <property type="match status" value="1"/>
</dbReference>
<dbReference type="AlphaFoldDB" id="A0ABD0RBN8"/>
<evidence type="ECO:0000313" key="1">
    <source>
        <dbReference type="EMBL" id="KAL0195778.1"/>
    </source>
</evidence>
<accession>A0ABD0RBN8</accession>
<dbReference type="Proteomes" id="UP001529510">
    <property type="component" value="Unassembled WGS sequence"/>
</dbReference>
<gene>
    <name evidence="1" type="ORF">M9458_009350</name>
</gene>
<feature type="non-terminal residue" evidence="1">
    <location>
        <position position="50"/>
    </location>
</feature>
<dbReference type="SUPFAM" id="SSF48065">
    <property type="entry name" value="DBL homology domain (DH-domain)"/>
    <property type="match status" value="1"/>
</dbReference>
<comment type="caution">
    <text evidence="1">The sequence shown here is derived from an EMBL/GenBank/DDBJ whole genome shotgun (WGS) entry which is preliminary data.</text>
</comment>
<keyword evidence="2" id="KW-1185">Reference proteome</keyword>
<organism evidence="1 2">
    <name type="scientific">Cirrhinus mrigala</name>
    <name type="common">Mrigala</name>
    <dbReference type="NCBI Taxonomy" id="683832"/>
    <lineage>
        <taxon>Eukaryota</taxon>
        <taxon>Metazoa</taxon>
        <taxon>Chordata</taxon>
        <taxon>Craniata</taxon>
        <taxon>Vertebrata</taxon>
        <taxon>Euteleostomi</taxon>
        <taxon>Actinopterygii</taxon>
        <taxon>Neopterygii</taxon>
        <taxon>Teleostei</taxon>
        <taxon>Ostariophysi</taxon>
        <taxon>Cypriniformes</taxon>
        <taxon>Cyprinidae</taxon>
        <taxon>Labeoninae</taxon>
        <taxon>Labeonini</taxon>
        <taxon>Cirrhinus</taxon>
    </lineage>
</organism>
<feature type="non-terminal residue" evidence="1">
    <location>
        <position position="1"/>
    </location>
</feature>
<sequence>DFRDAVAKATRASGKPLVEEKVLNQILYYLPQLYELNKDLLKELEERVAH</sequence>
<dbReference type="EMBL" id="JAMKFB020000004">
    <property type="protein sequence ID" value="KAL0195778.1"/>
    <property type="molecule type" value="Genomic_DNA"/>
</dbReference>
<proteinExistence type="predicted"/>